<dbReference type="InterPro" id="IPR029056">
    <property type="entry name" value="Ribokinase-like"/>
</dbReference>
<dbReference type="GO" id="GO:0006974">
    <property type="term" value="P:DNA damage response"/>
    <property type="evidence" value="ECO:0007669"/>
    <property type="project" value="TreeGrafter"/>
</dbReference>
<dbReference type="STRING" id="211114.SAMN04489726_0027"/>
<gene>
    <name evidence="5" type="ORF">SAMN04489726_0027</name>
</gene>
<proteinExistence type="inferred from homology"/>
<evidence type="ECO:0000256" key="3">
    <source>
        <dbReference type="ARBA" id="ARBA00022777"/>
    </source>
</evidence>
<evidence type="ECO:0000313" key="6">
    <source>
        <dbReference type="Proteomes" id="UP000183376"/>
    </source>
</evidence>
<name>A0A1G9QVH5_ALLAB</name>
<dbReference type="Pfam" id="PF00294">
    <property type="entry name" value="PfkB"/>
    <property type="match status" value="1"/>
</dbReference>
<dbReference type="GO" id="GO:0008673">
    <property type="term" value="F:2-dehydro-3-deoxygluconokinase activity"/>
    <property type="evidence" value="ECO:0007669"/>
    <property type="project" value="TreeGrafter"/>
</dbReference>
<reference evidence="5 6" key="1">
    <citation type="submission" date="2016-10" db="EMBL/GenBank/DDBJ databases">
        <authorList>
            <person name="de Groot N.N."/>
        </authorList>
    </citation>
    <scope>NUCLEOTIDE SEQUENCE [LARGE SCALE GENOMIC DNA]</scope>
    <source>
        <strain evidence="5 6">DSM 44149</strain>
    </source>
</reference>
<dbReference type="AlphaFoldDB" id="A0A1G9QVH5"/>
<dbReference type="GO" id="GO:0019698">
    <property type="term" value="P:D-galacturonate catabolic process"/>
    <property type="evidence" value="ECO:0007669"/>
    <property type="project" value="TreeGrafter"/>
</dbReference>
<dbReference type="EMBL" id="LT629701">
    <property type="protein sequence ID" value="SDM14994.1"/>
    <property type="molecule type" value="Genomic_DNA"/>
</dbReference>
<dbReference type="PANTHER" id="PTHR43085">
    <property type="entry name" value="HEXOKINASE FAMILY MEMBER"/>
    <property type="match status" value="1"/>
</dbReference>
<dbReference type="CDD" id="cd01166">
    <property type="entry name" value="KdgK"/>
    <property type="match status" value="1"/>
</dbReference>
<dbReference type="PANTHER" id="PTHR43085:SF15">
    <property type="entry name" value="2-DEHYDRO-3-DEOXYGLUCONOKINASE"/>
    <property type="match status" value="1"/>
</dbReference>
<dbReference type="InterPro" id="IPR011611">
    <property type="entry name" value="PfkB_dom"/>
</dbReference>
<organism evidence="5 6">
    <name type="scientific">Allokutzneria albata</name>
    <name type="common">Kibdelosporangium albatum</name>
    <dbReference type="NCBI Taxonomy" id="211114"/>
    <lineage>
        <taxon>Bacteria</taxon>
        <taxon>Bacillati</taxon>
        <taxon>Actinomycetota</taxon>
        <taxon>Actinomycetes</taxon>
        <taxon>Pseudonocardiales</taxon>
        <taxon>Pseudonocardiaceae</taxon>
        <taxon>Allokutzneria</taxon>
    </lineage>
</organism>
<keyword evidence="2" id="KW-0808">Transferase</keyword>
<sequence>MNTSGDVVCIGESMAVFVPAREARTWTQGVGGAESNVACHLASRGLRSRWVSALGDDSFGRTVLGRVRASGVDTADVHIDPVRPTGLYFKEPGAVTYYRRGSAASALGPDLLDRISLERTSLVHVSGITAALSPSCLDLLRAVLGDRRGDYRVSFDVNWRPALWECGGGPELLRELADAADIVLVGSDEADALWGTDDPAEIRKLLPKPETLVVKQGADGATLIESGQRVFEPALAVDVVEPVGAGDAFAAGFLASTLDGRGPERRLRSGHLSAAGTLLTHEDVGEQLPAELVSALLDADEPAWRGARVSTEGVKLG</sequence>
<dbReference type="Proteomes" id="UP000183376">
    <property type="component" value="Chromosome I"/>
</dbReference>
<dbReference type="SUPFAM" id="SSF53613">
    <property type="entry name" value="Ribokinase-like"/>
    <property type="match status" value="1"/>
</dbReference>
<protein>
    <submittedName>
        <fullName evidence="5">2-dehydro-3-deoxygluconokinase</fullName>
    </submittedName>
</protein>
<dbReference type="eggNOG" id="COG0524">
    <property type="taxonomic scope" value="Bacteria"/>
</dbReference>
<evidence type="ECO:0000259" key="4">
    <source>
        <dbReference type="Pfam" id="PF00294"/>
    </source>
</evidence>
<evidence type="ECO:0000256" key="1">
    <source>
        <dbReference type="ARBA" id="ARBA00010688"/>
    </source>
</evidence>
<accession>A0A1G9QVH5</accession>
<keyword evidence="3 5" id="KW-0418">Kinase</keyword>
<comment type="similarity">
    <text evidence="1">Belongs to the carbohydrate kinase PfkB family.</text>
</comment>
<keyword evidence="6" id="KW-1185">Reference proteome</keyword>
<dbReference type="InterPro" id="IPR050306">
    <property type="entry name" value="PfkB_Carbo_kinase"/>
</dbReference>
<evidence type="ECO:0000313" key="5">
    <source>
        <dbReference type="EMBL" id="SDM14994.1"/>
    </source>
</evidence>
<dbReference type="Gene3D" id="3.40.1190.20">
    <property type="match status" value="1"/>
</dbReference>
<evidence type="ECO:0000256" key="2">
    <source>
        <dbReference type="ARBA" id="ARBA00022679"/>
    </source>
</evidence>
<dbReference type="GO" id="GO:0042840">
    <property type="term" value="P:D-glucuronate catabolic process"/>
    <property type="evidence" value="ECO:0007669"/>
    <property type="project" value="TreeGrafter"/>
</dbReference>
<dbReference type="GO" id="GO:0005829">
    <property type="term" value="C:cytosol"/>
    <property type="evidence" value="ECO:0007669"/>
    <property type="project" value="TreeGrafter"/>
</dbReference>
<feature type="domain" description="Carbohydrate kinase PfkB" evidence="4">
    <location>
        <begin position="6"/>
        <end position="281"/>
    </location>
</feature>